<keyword evidence="5 15" id="KW-0347">Helicase</keyword>
<evidence type="ECO:0000256" key="4">
    <source>
        <dbReference type="ARBA" id="ARBA00022801"/>
    </source>
</evidence>
<keyword evidence="1" id="KW-0540">Nuclease</keyword>
<dbReference type="GO" id="GO:0033202">
    <property type="term" value="C:DNA helicase complex"/>
    <property type="evidence" value="ECO:0007669"/>
    <property type="project" value="TreeGrafter"/>
</dbReference>
<organism evidence="19 20">
    <name type="scientific">Rhodovulum adriaticum</name>
    <name type="common">Rhodopseudomonas adriatica</name>
    <dbReference type="NCBI Taxonomy" id="35804"/>
    <lineage>
        <taxon>Bacteria</taxon>
        <taxon>Pseudomonadati</taxon>
        <taxon>Pseudomonadota</taxon>
        <taxon>Alphaproteobacteria</taxon>
        <taxon>Rhodobacterales</taxon>
        <taxon>Paracoccaceae</taxon>
        <taxon>Rhodovulum</taxon>
    </lineage>
</organism>
<protein>
    <recommendedName>
        <fullName evidence="12">DNA 3'-5' helicase</fullName>
        <ecNumber evidence="12">5.6.2.4</ecNumber>
    </recommendedName>
    <alternativeName>
        <fullName evidence="13">DNA 3'-5' helicase II</fullName>
    </alternativeName>
</protein>
<dbReference type="OrthoDB" id="9810135at2"/>
<dbReference type="GO" id="GO:0003677">
    <property type="term" value="F:DNA binding"/>
    <property type="evidence" value="ECO:0007669"/>
    <property type="project" value="UniProtKB-KW"/>
</dbReference>
<dbReference type="InterPro" id="IPR000212">
    <property type="entry name" value="DNA_helicase_UvrD/REP"/>
</dbReference>
<dbReference type="InterPro" id="IPR011335">
    <property type="entry name" value="Restrct_endonuc-II-like"/>
</dbReference>
<evidence type="ECO:0000256" key="6">
    <source>
        <dbReference type="ARBA" id="ARBA00022839"/>
    </source>
</evidence>
<evidence type="ECO:0000256" key="1">
    <source>
        <dbReference type="ARBA" id="ARBA00022722"/>
    </source>
</evidence>
<keyword evidence="7 15" id="KW-0067">ATP-binding</keyword>
<keyword evidence="8" id="KW-0238">DNA-binding</keyword>
<dbReference type="PANTHER" id="PTHR11070">
    <property type="entry name" value="UVRD / RECB / PCRA DNA HELICASE FAMILY MEMBER"/>
    <property type="match status" value="1"/>
</dbReference>
<feature type="binding site" evidence="15">
    <location>
        <begin position="24"/>
        <end position="31"/>
    </location>
    <ligand>
        <name>ATP</name>
        <dbReference type="ChEBI" id="CHEBI:30616"/>
    </ligand>
</feature>
<feature type="region of interest" description="Disordered" evidence="16">
    <location>
        <begin position="897"/>
        <end position="921"/>
    </location>
</feature>
<dbReference type="GO" id="GO:0005829">
    <property type="term" value="C:cytosol"/>
    <property type="evidence" value="ECO:0007669"/>
    <property type="project" value="TreeGrafter"/>
</dbReference>
<dbReference type="InterPro" id="IPR011604">
    <property type="entry name" value="PDDEXK-like_dom_sf"/>
</dbReference>
<evidence type="ECO:0000256" key="2">
    <source>
        <dbReference type="ARBA" id="ARBA00022741"/>
    </source>
</evidence>
<evidence type="ECO:0000256" key="11">
    <source>
        <dbReference type="ARBA" id="ARBA00034617"/>
    </source>
</evidence>
<evidence type="ECO:0000256" key="7">
    <source>
        <dbReference type="ARBA" id="ARBA00022840"/>
    </source>
</evidence>
<dbReference type="Pfam" id="PF12705">
    <property type="entry name" value="PDDEXK_1"/>
    <property type="match status" value="1"/>
</dbReference>
<dbReference type="PROSITE" id="PS51198">
    <property type="entry name" value="UVRD_HELICASE_ATP_BIND"/>
    <property type="match status" value="1"/>
</dbReference>
<dbReference type="InterPro" id="IPR038726">
    <property type="entry name" value="PDDEXK_AddAB-type"/>
</dbReference>
<evidence type="ECO:0000259" key="17">
    <source>
        <dbReference type="PROSITE" id="PS51198"/>
    </source>
</evidence>
<dbReference type="AlphaFoldDB" id="A0A4R2NZD3"/>
<dbReference type="InterPro" id="IPR014151">
    <property type="entry name" value="DNA_helicase_AddA"/>
</dbReference>
<dbReference type="InterPro" id="IPR014016">
    <property type="entry name" value="UvrD-like_ATP-bd"/>
</dbReference>
<dbReference type="GO" id="GO:0004527">
    <property type="term" value="F:exonuclease activity"/>
    <property type="evidence" value="ECO:0007669"/>
    <property type="project" value="UniProtKB-KW"/>
</dbReference>
<evidence type="ECO:0000313" key="19">
    <source>
        <dbReference type="EMBL" id="TCP27537.1"/>
    </source>
</evidence>
<keyword evidence="2 15" id="KW-0547">Nucleotide-binding</keyword>
<reference evidence="19 20" key="1">
    <citation type="submission" date="2019-03" db="EMBL/GenBank/DDBJ databases">
        <title>Genomic Encyclopedia of Type Strains, Phase IV (KMG-IV): sequencing the most valuable type-strain genomes for metagenomic binning, comparative biology and taxonomic classification.</title>
        <authorList>
            <person name="Goeker M."/>
        </authorList>
    </citation>
    <scope>NUCLEOTIDE SEQUENCE [LARGE SCALE GENOMIC DNA]</scope>
    <source>
        <strain evidence="19 20">DSM 2781</strain>
    </source>
</reference>
<evidence type="ECO:0000256" key="12">
    <source>
        <dbReference type="ARBA" id="ARBA00034808"/>
    </source>
</evidence>
<dbReference type="GO" id="GO:0043138">
    <property type="term" value="F:3'-5' DNA helicase activity"/>
    <property type="evidence" value="ECO:0007669"/>
    <property type="project" value="UniProtKB-EC"/>
</dbReference>
<keyword evidence="4 15" id="KW-0378">Hydrolase</keyword>
<dbReference type="Gene3D" id="3.40.50.300">
    <property type="entry name" value="P-loop containing nucleotide triphosphate hydrolases"/>
    <property type="match status" value="4"/>
</dbReference>
<proteinExistence type="predicted"/>
<evidence type="ECO:0000256" key="10">
    <source>
        <dbReference type="ARBA" id="ARBA00023235"/>
    </source>
</evidence>
<dbReference type="EC" id="5.6.2.4" evidence="12"/>
<dbReference type="GO" id="GO:0005524">
    <property type="term" value="F:ATP binding"/>
    <property type="evidence" value="ECO:0007669"/>
    <property type="project" value="UniProtKB-UniRule"/>
</dbReference>
<keyword evidence="3" id="KW-0227">DNA damage</keyword>
<name>A0A4R2NZD3_RHOAD</name>
<dbReference type="GO" id="GO:0000725">
    <property type="term" value="P:recombinational repair"/>
    <property type="evidence" value="ECO:0007669"/>
    <property type="project" value="TreeGrafter"/>
</dbReference>
<comment type="catalytic activity">
    <reaction evidence="11">
        <text>Couples ATP hydrolysis with the unwinding of duplex DNA by translocating in the 3'-5' direction.</text>
        <dbReference type="EC" id="5.6.2.4"/>
    </reaction>
</comment>
<comment type="caution">
    <text evidence="19">The sequence shown here is derived from an EMBL/GenBank/DDBJ whole genome shotgun (WGS) entry which is preliminary data.</text>
</comment>
<sequence>MKRDPASERQVQAADPGNSTWLGANAGSGKTRVLTDRVARLLLDGVAPQRILCLTYTKAAASEMQNRLFQRLGGWAMLDDAALRDELHKLGLDGAIAPDTLREARRLFARAIETPGGLKIQTIHSFCAGLLRRFPLESGVSPQFTEMDDRAAKRLRADIVQDIADGPDRDALAGLAALYTGADLDALTGEIVRHRDAIPLPPDADAIWSSLGLPRGMDAAAILRGVFTADVAPLMARVIPALQAGSTNDHKAAAKLAPLDFTAPDMATLAALEGPLLFASGAKAGQAKIGSFPTKDTRTALGPDLPALEDLMQRVETARTQRLALAAAERTLALHRFAAAFLPRYAARKQALGWLDFDDLILRARDLLTDPGVAQWVLFRLDGGLDHILVDEAQDTSPPQWAVIELLAQEFTAGQGARADVERTIFVVGDKKQSIYSFQGADPGGFDRMKDLFADRLGAIGRDLNALSLEYSFRSAPAILSLVDETFPPGARDGLDPQMTHRAFHADLPGRVDLWPLIEKTPDPDPGHWADPVDSRADTHHSVQLARRVAGEIRAMIDRGETLARKDRDGQLIRRRVSEGDILILVQRRSALFHEIIRACKSEGLEVAGADRLKIGGELAVRDLTALLSWLALPEDDLSLACALRSPLFGWDEGTLYRLAAKRSERHLAQALRNAEWACADTVAILDDLRGEADFLRPYEMLDRILTRHDGRRRLVARLGEEAEDGIDALLSQALAYERLEVPSLTGFLAWIAREEVEIKRQLDSGGDRLRVMTVHGAKGLEAPIVILPDTAKRDIRIRDELYDLPGLGMAWKTPSDARPPALEAAHQTRVARERQERARLLYVAMTRAEQWLIVAAAGELSKEDDDWYSQVQAGMGRCGAGGHDFAFGRGLRLEQGDWDGPAQATDTTAPQRPAPLPGWARAPAPTPARPPALLSPSDLGGAKVLAGESDGLAAEAAMARGTWLHLLLEHLPGTDPADRPALARALLAACDPPAPEAQHAPLLAEATALLDDPALTHVFAPGTLAEVDLHAPIAGRTLRGTVDRLIVDADRVLAVDFKTNALVPDTPADCPEGLLRQMGAYAAALAQVYRGREIETAILWTRTGRLMTIPCTLGAEALARAALP</sequence>
<dbReference type="InterPro" id="IPR027417">
    <property type="entry name" value="P-loop_NTPase"/>
</dbReference>
<accession>A0A4R2NZD3</accession>
<keyword evidence="6" id="KW-0269">Exonuclease</keyword>
<dbReference type="SUPFAM" id="SSF52540">
    <property type="entry name" value="P-loop containing nucleoside triphosphate hydrolases"/>
    <property type="match status" value="1"/>
</dbReference>
<keyword evidence="10" id="KW-0413">Isomerase</keyword>
<evidence type="ECO:0000256" key="16">
    <source>
        <dbReference type="SAM" id="MobiDB-lite"/>
    </source>
</evidence>
<dbReference type="NCBIfam" id="TIGR02784">
    <property type="entry name" value="addA_alphas"/>
    <property type="match status" value="1"/>
</dbReference>
<keyword evidence="20" id="KW-1185">Reference proteome</keyword>
<evidence type="ECO:0000256" key="15">
    <source>
        <dbReference type="PROSITE-ProRule" id="PRU00560"/>
    </source>
</evidence>
<evidence type="ECO:0000256" key="13">
    <source>
        <dbReference type="ARBA" id="ARBA00034923"/>
    </source>
</evidence>
<dbReference type="Proteomes" id="UP000295733">
    <property type="component" value="Unassembled WGS sequence"/>
</dbReference>
<evidence type="ECO:0000256" key="14">
    <source>
        <dbReference type="ARBA" id="ARBA00048988"/>
    </source>
</evidence>
<dbReference type="Pfam" id="PF13361">
    <property type="entry name" value="UvrD_C"/>
    <property type="match status" value="1"/>
</dbReference>
<evidence type="ECO:0000259" key="18">
    <source>
        <dbReference type="PROSITE" id="PS51217"/>
    </source>
</evidence>
<evidence type="ECO:0000256" key="3">
    <source>
        <dbReference type="ARBA" id="ARBA00022763"/>
    </source>
</evidence>
<comment type="catalytic activity">
    <reaction evidence="14">
        <text>ATP + H2O = ADP + phosphate + H(+)</text>
        <dbReference type="Rhea" id="RHEA:13065"/>
        <dbReference type="ChEBI" id="CHEBI:15377"/>
        <dbReference type="ChEBI" id="CHEBI:15378"/>
        <dbReference type="ChEBI" id="CHEBI:30616"/>
        <dbReference type="ChEBI" id="CHEBI:43474"/>
        <dbReference type="ChEBI" id="CHEBI:456216"/>
        <dbReference type="EC" id="5.6.2.4"/>
    </reaction>
</comment>
<evidence type="ECO:0000313" key="20">
    <source>
        <dbReference type="Proteomes" id="UP000295733"/>
    </source>
</evidence>
<feature type="domain" description="UvrD-like helicase ATP-binding" evidence="17">
    <location>
        <begin position="3"/>
        <end position="476"/>
    </location>
</feature>
<dbReference type="PROSITE" id="PS51217">
    <property type="entry name" value="UVRD_HELICASE_CTER"/>
    <property type="match status" value="1"/>
</dbReference>
<dbReference type="InterPro" id="IPR014017">
    <property type="entry name" value="DNA_helicase_UvrD-like_C"/>
</dbReference>
<feature type="region of interest" description="Disordered" evidence="16">
    <location>
        <begin position="1"/>
        <end position="27"/>
    </location>
</feature>
<dbReference type="PANTHER" id="PTHR11070:SF2">
    <property type="entry name" value="ATP-DEPENDENT DNA HELICASE SRS2"/>
    <property type="match status" value="1"/>
</dbReference>
<evidence type="ECO:0000256" key="9">
    <source>
        <dbReference type="ARBA" id="ARBA00023204"/>
    </source>
</evidence>
<dbReference type="Gene3D" id="3.90.320.10">
    <property type="match status" value="1"/>
</dbReference>
<keyword evidence="9" id="KW-0234">DNA repair</keyword>
<feature type="domain" description="UvrD-like helicase C-terminal" evidence="18">
    <location>
        <begin position="501"/>
        <end position="780"/>
    </location>
</feature>
<dbReference type="Pfam" id="PF00580">
    <property type="entry name" value="UvrD-helicase"/>
    <property type="match status" value="1"/>
</dbReference>
<evidence type="ECO:0000256" key="5">
    <source>
        <dbReference type="ARBA" id="ARBA00022806"/>
    </source>
</evidence>
<dbReference type="Gene3D" id="1.10.486.10">
    <property type="entry name" value="PCRA, domain 4"/>
    <property type="match status" value="1"/>
</dbReference>
<evidence type="ECO:0000256" key="8">
    <source>
        <dbReference type="ARBA" id="ARBA00023125"/>
    </source>
</evidence>
<dbReference type="EMBL" id="SLXL01000001">
    <property type="protein sequence ID" value="TCP27537.1"/>
    <property type="molecule type" value="Genomic_DNA"/>
</dbReference>
<dbReference type="RefSeq" id="WP_132598991.1">
    <property type="nucleotide sequence ID" value="NZ_SLXL01000001.1"/>
</dbReference>
<gene>
    <name evidence="19" type="ORF">EV656_101445</name>
</gene>
<dbReference type="SUPFAM" id="SSF52980">
    <property type="entry name" value="Restriction endonuclease-like"/>
    <property type="match status" value="1"/>
</dbReference>